<feature type="signal peptide" evidence="1">
    <location>
        <begin position="1"/>
        <end position="23"/>
    </location>
</feature>
<protein>
    <recommendedName>
        <fullName evidence="4">Cell surface protein</fullName>
    </recommendedName>
</protein>
<dbReference type="RefSeq" id="WP_040435241.1">
    <property type="nucleotide sequence ID" value="NZ_ALEE01000023.1"/>
</dbReference>
<dbReference type="EMBL" id="QGUB01000009">
    <property type="protein sequence ID" value="PWW43741.1"/>
    <property type="molecule type" value="Genomic_DNA"/>
</dbReference>
<dbReference type="Proteomes" id="UP000246483">
    <property type="component" value="Unassembled WGS sequence"/>
</dbReference>
<name>A0A317R8H2_9BURK</name>
<reference evidence="2 3" key="1">
    <citation type="submission" date="2018-05" db="EMBL/GenBank/DDBJ databases">
        <title>Genomic Encyclopedia of Type Strains, Phase IV (KMG-IV): sequencing the most valuable type-strain genomes for metagenomic binning, comparative biology and taxonomic classification.</title>
        <authorList>
            <person name="Goeker M."/>
        </authorList>
    </citation>
    <scope>NUCLEOTIDE SEQUENCE [LARGE SCALE GENOMIC DNA]</scope>
    <source>
        <strain evidence="2 3">DSM 26006</strain>
    </source>
</reference>
<keyword evidence="1" id="KW-0732">Signal</keyword>
<dbReference type="OrthoDB" id="5763254at2"/>
<feature type="chain" id="PRO_5016437550" description="Cell surface protein" evidence="1">
    <location>
        <begin position="24"/>
        <end position="500"/>
    </location>
</feature>
<evidence type="ECO:0000313" key="2">
    <source>
        <dbReference type="EMBL" id="PWW43741.1"/>
    </source>
</evidence>
<gene>
    <name evidence="2" type="ORF">DFR36_10993</name>
</gene>
<proteinExistence type="predicted"/>
<comment type="caution">
    <text evidence="2">The sequence shown here is derived from an EMBL/GenBank/DDBJ whole genome shotgun (WGS) entry which is preliminary data.</text>
</comment>
<evidence type="ECO:0008006" key="4">
    <source>
        <dbReference type="Google" id="ProtNLM"/>
    </source>
</evidence>
<dbReference type="AlphaFoldDB" id="A0A317R8H2"/>
<evidence type="ECO:0000313" key="3">
    <source>
        <dbReference type="Proteomes" id="UP000246483"/>
    </source>
</evidence>
<organism evidence="2 3">
    <name type="scientific">Melaminivora alkalimesophila</name>
    <dbReference type="NCBI Taxonomy" id="1165852"/>
    <lineage>
        <taxon>Bacteria</taxon>
        <taxon>Pseudomonadati</taxon>
        <taxon>Pseudomonadota</taxon>
        <taxon>Betaproteobacteria</taxon>
        <taxon>Burkholderiales</taxon>
        <taxon>Comamonadaceae</taxon>
        <taxon>Melaminivora</taxon>
    </lineage>
</organism>
<sequence>MKKNVLALSIAAAVVGFAGSAHAVTNLTGADATTLRFGNTGTGHMLVVPYYSAQAGNSTLLSIINTDEKNGKAVKVRFRGAANSDDVYDFQVFLSPGDVWTANVSADPNGKAYLTTHDNSCTKPAKNTLNTTPFVTARLNGDEDVRANNTREGYIEIFNMADIPSTAALFPNIKHSNGVAPCSGTAWTLLNTDTDNATLTGPTIGLAAPTTGLAANWTIINVPKSVAWGGQAAAIEAVDAAGKPAKGNVVYFPQTSTAITATQAAAFTADPLMQGATPVVKGALYDLPDMSTPYTNIAAGTPSQQADLLAKAIEATAVMNEYWTEPTIFAATDWVFSMPTRRYAVAVDYKAVGGPAPVYNADNERHFTNANTQMSEDKLCVTDITSSPWDREERQPAAPDEVVISPSEPGKPVLFCGETSVLSFNNSGATTSGVLGANVAVKDIDLAYTNGWLKLVTPGVAANSGLPILGQAFVSAYNPDVGAGTSGNFNTGWSHRYIRP</sequence>
<keyword evidence="3" id="KW-1185">Reference proteome</keyword>
<accession>A0A317R8H2</accession>
<evidence type="ECO:0000256" key="1">
    <source>
        <dbReference type="SAM" id="SignalP"/>
    </source>
</evidence>